<feature type="chain" id="PRO_5009764234" evidence="1">
    <location>
        <begin position="19"/>
        <end position="93"/>
    </location>
</feature>
<gene>
    <name evidence="2" type="ORF">ERS137941_00596</name>
</gene>
<evidence type="ECO:0000256" key="1">
    <source>
        <dbReference type="SAM" id="SignalP"/>
    </source>
</evidence>
<dbReference type="RefSeq" id="WP_013650437.1">
    <property type="nucleotide sequence ID" value="NZ_CGBR01000002.1"/>
</dbReference>
<name>A0A0E1NIB6_YEREN</name>
<sequence>MKLLIIGSLILLSNLAHAGPTISPMNNDRASTLVENNKAIIKANNGCKNNKSKKQYKSCKYNINDYRTIKSSKVGCANNTNRKNSSANGDLCN</sequence>
<evidence type="ECO:0000313" key="2">
    <source>
        <dbReference type="EMBL" id="CFQ53705.1"/>
    </source>
</evidence>
<protein>
    <submittedName>
        <fullName evidence="2">Uncharacterized protein</fullName>
    </submittedName>
</protein>
<reference evidence="2 3" key="1">
    <citation type="submission" date="2015-03" db="EMBL/GenBank/DDBJ databases">
        <authorList>
            <person name="Murphy D."/>
        </authorList>
    </citation>
    <scope>NUCLEOTIDE SEQUENCE [LARGE SCALE GENOMIC DNA]</scope>
    <source>
        <strain evidence="2 3">IP26249</strain>
    </source>
</reference>
<evidence type="ECO:0000313" key="3">
    <source>
        <dbReference type="Proteomes" id="UP000048841"/>
    </source>
</evidence>
<dbReference type="AlphaFoldDB" id="A0A0E1NIB6"/>
<organism evidence="2 3">
    <name type="scientific">Yersinia enterocolitica</name>
    <dbReference type="NCBI Taxonomy" id="630"/>
    <lineage>
        <taxon>Bacteria</taxon>
        <taxon>Pseudomonadati</taxon>
        <taxon>Pseudomonadota</taxon>
        <taxon>Gammaproteobacteria</taxon>
        <taxon>Enterobacterales</taxon>
        <taxon>Yersiniaceae</taxon>
        <taxon>Yersinia</taxon>
    </lineage>
</organism>
<dbReference type="Proteomes" id="UP000048841">
    <property type="component" value="Unassembled WGS sequence"/>
</dbReference>
<proteinExistence type="predicted"/>
<feature type="signal peptide" evidence="1">
    <location>
        <begin position="1"/>
        <end position="18"/>
    </location>
</feature>
<dbReference type="EMBL" id="CGBR01000002">
    <property type="protein sequence ID" value="CFQ53705.1"/>
    <property type="molecule type" value="Genomic_DNA"/>
</dbReference>
<dbReference type="KEGG" id="yet:CH48_2282"/>
<keyword evidence="1" id="KW-0732">Signal</keyword>
<dbReference type="PATRIC" id="fig|630.129.peg.608"/>
<accession>A0A0E1NIB6</accession>